<protein>
    <submittedName>
        <fullName evidence="2">Uncharacterized protein</fullName>
    </submittedName>
</protein>
<organism evidence="2 3">
    <name type="scientific">Potamilus streckersoni</name>
    <dbReference type="NCBI Taxonomy" id="2493646"/>
    <lineage>
        <taxon>Eukaryota</taxon>
        <taxon>Metazoa</taxon>
        <taxon>Spiralia</taxon>
        <taxon>Lophotrochozoa</taxon>
        <taxon>Mollusca</taxon>
        <taxon>Bivalvia</taxon>
        <taxon>Autobranchia</taxon>
        <taxon>Heteroconchia</taxon>
        <taxon>Palaeoheterodonta</taxon>
        <taxon>Unionida</taxon>
        <taxon>Unionoidea</taxon>
        <taxon>Unionidae</taxon>
        <taxon>Ambleminae</taxon>
        <taxon>Lampsilini</taxon>
        <taxon>Potamilus</taxon>
    </lineage>
</organism>
<dbReference type="AlphaFoldDB" id="A0AAE0T4K5"/>
<comment type="caution">
    <text evidence="2">The sequence shown here is derived from an EMBL/GenBank/DDBJ whole genome shotgun (WGS) entry which is preliminary data.</text>
</comment>
<dbReference type="Proteomes" id="UP001195483">
    <property type="component" value="Unassembled WGS sequence"/>
</dbReference>
<accession>A0AAE0T4K5</accession>
<gene>
    <name evidence="2" type="ORF">CHS0354_023323</name>
</gene>
<evidence type="ECO:0000313" key="2">
    <source>
        <dbReference type="EMBL" id="KAK3603710.1"/>
    </source>
</evidence>
<name>A0AAE0T4K5_9BIVA</name>
<reference evidence="2" key="2">
    <citation type="journal article" date="2021" name="Genome Biol. Evol.">
        <title>Developing a high-quality reference genome for a parasitic bivalve with doubly uniparental inheritance (Bivalvia: Unionida).</title>
        <authorList>
            <person name="Smith C.H."/>
        </authorList>
    </citation>
    <scope>NUCLEOTIDE SEQUENCE</scope>
    <source>
        <strain evidence="2">CHS0354</strain>
        <tissue evidence="2">Mantle</tissue>
    </source>
</reference>
<feature type="compositionally biased region" description="Polar residues" evidence="1">
    <location>
        <begin position="56"/>
        <end position="65"/>
    </location>
</feature>
<evidence type="ECO:0000313" key="3">
    <source>
        <dbReference type="Proteomes" id="UP001195483"/>
    </source>
</evidence>
<dbReference type="EMBL" id="JAEAOA010001410">
    <property type="protein sequence ID" value="KAK3603710.1"/>
    <property type="molecule type" value="Genomic_DNA"/>
</dbReference>
<evidence type="ECO:0000256" key="1">
    <source>
        <dbReference type="SAM" id="MobiDB-lite"/>
    </source>
</evidence>
<feature type="region of interest" description="Disordered" evidence="1">
    <location>
        <begin position="48"/>
        <end position="75"/>
    </location>
</feature>
<proteinExistence type="predicted"/>
<sequence>MAKAPHRFPAVDEAMQKAGRSFQLLAINNPELEFYDLEPGVREARRMTKQRERCIPQSSERTSWNWKKEGEGDPS</sequence>
<reference evidence="2" key="3">
    <citation type="submission" date="2023-05" db="EMBL/GenBank/DDBJ databases">
        <authorList>
            <person name="Smith C.H."/>
        </authorList>
    </citation>
    <scope>NUCLEOTIDE SEQUENCE</scope>
    <source>
        <strain evidence="2">CHS0354</strain>
        <tissue evidence="2">Mantle</tissue>
    </source>
</reference>
<keyword evidence="3" id="KW-1185">Reference proteome</keyword>
<feature type="compositionally biased region" description="Basic and acidic residues" evidence="1">
    <location>
        <begin position="66"/>
        <end position="75"/>
    </location>
</feature>
<reference evidence="2" key="1">
    <citation type="journal article" date="2021" name="Genome Biol. Evol.">
        <title>A High-Quality Reference Genome for a Parasitic Bivalve with Doubly Uniparental Inheritance (Bivalvia: Unionida).</title>
        <authorList>
            <person name="Smith C.H."/>
        </authorList>
    </citation>
    <scope>NUCLEOTIDE SEQUENCE</scope>
    <source>
        <strain evidence="2">CHS0354</strain>
    </source>
</reference>